<dbReference type="EMBL" id="KE503208">
    <property type="protein sequence ID" value="EPX70699.1"/>
    <property type="molecule type" value="Genomic_DNA"/>
</dbReference>
<proteinExistence type="predicted"/>
<dbReference type="Proteomes" id="UP000016088">
    <property type="component" value="Unassembled WGS sequence"/>
</dbReference>
<gene>
    <name evidence="1" type="ORF">SOCG_04257</name>
</gene>
<keyword evidence="2" id="KW-1185">Reference proteome</keyword>
<dbReference type="VEuPathDB" id="FungiDB:SOCG_04257"/>
<dbReference type="OrthoDB" id="5384025at2759"/>
<dbReference type="RefSeq" id="XP_013020553.1">
    <property type="nucleotide sequence ID" value="XM_013165099.1"/>
</dbReference>
<accession>S9R9A4</accession>
<dbReference type="GeneID" id="25033221"/>
<dbReference type="AlphaFoldDB" id="S9R9A4"/>
<evidence type="ECO:0000313" key="1">
    <source>
        <dbReference type="EMBL" id="EPX70699.1"/>
    </source>
</evidence>
<name>S9R9A4_SCHOY</name>
<organism evidence="1 2">
    <name type="scientific">Schizosaccharomyces octosporus (strain yFS286)</name>
    <name type="common">Fission yeast</name>
    <name type="synonym">Octosporomyces octosporus</name>
    <dbReference type="NCBI Taxonomy" id="483514"/>
    <lineage>
        <taxon>Eukaryota</taxon>
        <taxon>Fungi</taxon>
        <taxon>Dikarya</taxon>
        <taxon>Ascomycota</taxon>
        <taxon>Taphrinomycotina</taxon>
        <taxon>Schizosaccharomycetes</taxon>
        <taxon>Schizosaccharomycetales</taxon>
        <taxon>Schizosaccharomycetaceae</taxon>
        <taxon>Schizosaccharomyces</taxon>
    </lineage>
</organism>
<protein>
    <submittedName>
        <fullName evidence="1">Uncharacterized protein</fullName>
    </submittedName>
</protein>
<sequence length="636" mass="74551">MVLIILSRNKNNLLKASKSFISECISTSHACNNVHQKAFSYVGFRRGSVRPIYESRWILTNLMLQKHFVKNKVVVRSFVDVPENRSISYANLELSVSRLYNDCNSSLFPFYTLYEPNESLYLRLIDSFSENQLTFVLLQSEFEEEARIIFEYLQRVICLDPVYSRSYRITESISACLFECCKILTEKNHLDLRKSIHAYINSLLFISYDRSFSAVYWQQGSQFQQFLGLLKDSAASANQPHPRLFKSIELFFYSIFRTYALHKGFIPLANRIDQYLPKNMRIKQGELAMAEISRMRSSKPLLSVSLEHFSESLLLSALYSGNNRALNEWQTRALKEGKEVDVNILNILLKREPKTSNLEDTFSLFMLSIKKVTDTSSLLEAKATLLWKLLQDNKLHEFHVVLSTVPNFQSLLEKRNYGILFPILEYIISTKDFDLFQKLDHSLFNYGRVISEELYIKLLKCYGQMPEDVKFYRLFRAFLEKNPVLNESQKRYLNSILLESCHSQRSWVLYQEYPDTLRPSNLILFFCYCFRKKGYKWIEKYLINTEYPKDDLKNSVITNPNASKTLFKAMCSKYNSSRAIDFLKMCFADGPYLSTLLQEILHHAQLEKNHDNVHWLKSQKVLNYPEEGKHEACFIT</sequence>
<dbReference type="HOGENOM" id="CLU_430307_0_0_1"/>
<dbReference type="OMA" id="ILFFCYC"/>
<evidence type="ECO:0000313" key="2">
    <source>
        <dbReference type="Proteomes" id="UP000016088"/>
    </source>
</evidence>
<reference evidence="1 2" key="1">
    <citation type="journal article" date="2011" name="Science">
        <title>Comparative functional genomics of the fission yeasts.</title>
        <authorList>
            <person name="Rhind N."/>
            <person name="Chen Z."/>
            <person name="Yassour M."/>
            <person name="Thompson D.A."/>
            <person name="Haas B.J."/>
            <person name="Habib N."/>
            <person name="Wapinski I."/>
            <person name="Roy S."/>
            <person name="Lin M.F."/>
            <person name="Heiman D.I."/>
            <person name="Young S.K."/>
            <person name="Furuya K."/>
            <person name="Guo Y."/>
            <person name="Pidoux A."/>
            <person name="Chen H.M."/>
            <person name="Robbertse B."/>
            <person name="Goldberg J.M."/>
            <person name="Aoki K."/>
            <person name="Bayne E.H."/>
            <person name="Berlin A.M."/>
            <person name="Desjardins C.A."/>
            <person name="Dobbs E."/>
            <person name="Dukaj L."/>
            <person name="Fan L."/>
            <person name="FitzGerald M.G."/>
            <person name="French C."/>
            <person name="Gujja S."/>
            <person name="Hansen K."/>
            <person name="Keifenheim D."/>
            <person name="Levin J.Z."/>
            <person name="Mosher R.A."/>
            <person name="Mueller C.A."/>
            <person name="Pfiffner J."/>
            <person name="Priest M."/>
            <person name="Russ C."/>
            <person name="Smialowska A."/>
            <person name="Swoboda P."/>
            <person name="Sykes S.M."/>
            <person name="Vaughn M."/>
            <person name="Vengrova S."/>
            <person name="Yoder R."/>
            <person name="Zeng Q."/>
            <person name="Allshire R."/>
            <person name="Baulcombe D."/>
            <person name="Birren B.W."/>
            <person name="Brown W."/>
            <person name="Ekwall K."/>
            <person name="Kellis M."/>
            <person name="Leatherwood J."/>
            <person name="Levin H."/>
            <person name="Margalit H."/>
            <person name="Martienssen R."/>
            <person name="Nieduszynski C.A."/>
            <person name="Spatafora J.W."/>
            <person name="Friedman N."/>
            <person name="Dalgaard J.Z."/>
            <person name="Baumann P."/>
            <person name="Niki H."/>
            <person name="Regev A."/>
            <person name="Nusbaum C."/>
        </authorList>
    </citation>
    <scope>NUCLEOTIDE SEQUENCE [LARGE SCALE GENOMIC DNA]</scope>
    <source>
        <strain evidence="2">yFS286</strain>
    </source>
</reference>